<dbReference type="InterPro" id="IPR020449">
    <property type="entry name" value="Tscrpt_reg_AraC-type_HTH"/>
</dbReference>
<keyword evidence="3" id="KW-0804">Transcription</keyword>
<dbReference type="InterPro" id="IPR018060">
    <property type="entry name" value="HTH_AraC"/>
</dbReference>
<dbReference type="SUPFAM" id="SSF46689">
    <property type="entry name" value="Homeodomain-like"/>
    <property type="match status" value="2"/>
</dbReference>
<keyword evidence="2" id="KW-0238">DNA-binding</keyword>
<evidence type="ECO:0000259" key="6">
    <source>
        <dbReference type="PROSITE" id="PS50110"/>
    </source>
</evidence>
<accession>A0ABW5QVI2</accession>
<keyword evidence="4" id="KW-0597">Phosphoprotein</keyword>
<dbReference type="Pfam" id="PF12833">
    <property type="entry name" value="HTH_18"/>
    <property type="match status" value="1"/>
</dbReference>
<keyword evidence="8" id="KW-1185">Reference proteome</keyword>
<sequence length="520" mass="58605">MDSLCKILIVDDEILARQGFKHLINWEQEGFTIVGEASNGQEALRLIERLRPHIVVTDIVMPVMDGEKLTRIAKERYPAVEFIVLSSFGEFDYVRSTFQSGVADYILKPKLEADKLLAILKATARKIPGLRLPDTPGTGQASVSQLLEKLIAGYDADYDLDAAAGALPYAGYALFGVDLRRIPDRATADITAKLEEELRSRVEPLALEPIPADGSVVVYLANAGAKDLNGLKEAAYALAGWSEEHAPGAGWLVGDTFAELQQLGSQYRNRFAKLADYRFYWKDADVLAFGQLPPLPPAEPKFDMSRFTDDMNRHHFDEAFLYLRQHVRELAGYYKLEVFEFKSFLSNMIFNIAILLGNLGFDVKDLEESKYGYFKTIDEAKHAEEAIAHLEMFVSEARSRLAGKQEAANPNMKKLLDYIKEHYAEPLSLTGVATHFHFNPSYLSNYFATHNKEGFSEYLNKIRVEKAAELLRTETASISEISGMVGYSDHSYFTKVFKKLTGLSPSLYRKQYGLKDREWL</sequence>
<dbReference type="PANTHER" id="PTHR43280">
    <property type="entry name" value="ARAC-FAMILY TRANSCRIPTIONAL REGULATOR"/>
    <property type="match status" value="1"/>
</dbReference>
<evidence type="ECO:0000256" key="1">
    <source>
        <dbReference type="ARBA" id="ARBA00023015"/>
    </source>
</evidence>
<evidence type="ECO:0000256" key="2">
    <source>
        <dbReference type="ARBA" id="ARBA00023125"/>
    </source>
</evidence>
<reference evidence="8" key="1">
    <citation type="journal article" date="2019" name="Int. J. Syst. Evol. Microbiol.">
        <title>The Global Catalogue of Microorganisms (GCM) 10K type strain sequencing project: providing services to taxonomists for standard genome sequencing and annotation.</title>
        <authorList>
            <consortium name="The Broad Institute Genomics Platform"/>
            <consortium name="The Broad Institute Genome Sequencing Center for Infectious Disease"/>
            <person name="Wu L."/>
            <person name="Ma J."/>
        </authorList>
    </citation>
    <scope>NUCLEOTIDE SEQUENCE [LARGE SCALE GENOMIC DNA]</scope>
    <source>
        <strain evidence="8">TISTR 1827</strain>
    </source>
</reference>
<gene>
    <name evidence="7" type="ORF">ACFSW5_08830</name>
</gene>
<feature type="domain" description="HTH araC/xylS-type" evidence="5">
    <location>
        <begin position="413"/>
        <end position="511"/>
    </location>
</feature>
<dbReference type="PROSITE" id="PS01124">
    <property type="entry name" value="HTH_ARAC_FAMILY_2"/>
    <property type="match status" value="1"/>
</dbReference>
<dbReference type="CDD" id="cd17536">
    <property type="entry name" value="REC_YesN-like"/>
    <property type="match status" value="1"/>
</dbReference>
<comment type="caution">
    <text evidence="7">The sequence shown here is derived from an EMBL/GenBank/DDBJ whole genome shotgun (WGS) entry which is preliminary data.</text>
</comment>
<keyword evidence="1" id="KW-0805">Transcription regulation</keyword>
<dbReference type="PROSITE" id="PS50110">
    <property type="entry name" value="RESPONSE_REGULATORY"/>
    <property type="match status" value="1"/>
</dbReference>
<dbReference type="EMBL" id="JBHUMY010000007">
    <property type="protein sequence ID" value="MFD2660377.1"/>
    <property type="molecule type" value="Genomic_DNA"/>
</dbReference>
<evidence type="ECO:0000313" key="7">
    <source>
        <dbReference type="EMBL" id="MFD2660377.1"/>
    </source>
</evidence>
<dbReference type="InterPro" id="IPR009057">
    <property type="entry name" value="Homeodomain-like_sf"/>
</dbReference>
<proteinExistence type="predicted"/>
<protein>
    <submittedName>
        <fullName evidence="7">Response regulator</fullName>
    </submittedName>
</protein>
<evidence type="ECO:0000256" key="3">
    <source>
        <dbReference type="ARBA" id="ARBA00023163"/>
    </source>
</evidence>
<dbReference type="PRINTS" id="PR00032">
    <property type="entry name" value="HTHARAC"/>
</dbReference>
<dbReference type="Gene3D" id="3.40.50.2300">
    <property type="match status" value="1"/>
</dbReference>
<dbReference type="SMART" id="SM00342">
    <property type="entry name" value="HTH_ARAC"/>
    <property type="match status" value="1"/>
</dbReference>
<evidence type="ECO:0000259" key="5">
    <source>
        <dbReference type="PROSITE" id="PS01124"/>
    </source>
</evidence>
<name>A0ABW5QVI2_9BACL</name>
<dbReference type="Gene3D" id="1.10.10.60">
    <property type="entry name" value="Homeodomain-like"/>
    <property type="match status" value="2"/>
</dbReference>
<evidence type="ECO:0000313" key="8">
    <source>
        <dbReference type="Proteomes" id="UP001597493"/>
    </source>
</evidence>
<dbReference type="SUPFAM" id="SSF52172">
    <property type="entry name" value="CheY-like"/>
    <property type="match status" value="1"/>
</dbReference>
<dbReference type="InterPro" id="IPR001789">
    <property type="entry name" value="Sig_transdc_resp-reg_receiver"/>
</dbReference>
<feature type="modified residue" description="4-aspartylphosphate" evidence="4">
    <location>
        <position position="58"/>
    </location>
</feature>
<evidence type="ECO:0000256" key="4">
    <source>
        <dbReference type="PROSITE-ProRule" id="PRU00169"/>
    </source>
</evidence>
<dbReference type="Proteomes" id="UP001597493">
    <property type="component" value="Unassembled WGS sequence"/>
</dbReference>
<dbReference type="SMART" id="SM00448">
    <property type="entry name" value="REC"/>
    <property type="match status" value="1"/>
</dbReference>
<dbReference type="InterPro" id="IPR011006">
    <property type="entry name" value="CheY-like_superfamily"/>
</dbReference>
<dbReference type="RefSeq" id="WP_379271570.1">
    <property type="nucleotide sequence ID" value="NZ_JBHUGT010000022.1"/>
</dbReference>
<dbReference type="Pfam" id="PF00072">
    <property type="entry name" value="Response_reg"/>
    <property type="match status" value="1"/>
</dbReference>
<dbReference type="PANTHER" id="PTHR43280:SF28">
    <property type="entry name" value="HTH-TYPE TRANSCRIPTIONAL ACTIVATOR RHAS"/>
    <property type="match status" value="1"/>
</dbReference>
<organism evidence="7 8">
    <name type="scientific">Paenibacillus thailandensis</name>
    <dbReference type="NCBI Taxonomy" id="393250"/>
    <lineage>
        <taxon>Bacteria</taxon>
        <taxon>Bacillati</taxon>
        <taxon>Bacillota</taxon>
        <taxon>Bacilli</taxon>
        <taxon>Bacillales</taxon>
        <taxon>Paenibacillaceae</taxon>
        <taxon>Paenibacillus</taxon>
    </lineage>
</organism>
<feature type="domain" description="Response regulatory" evidence="6">
    <location>
        <begin position="6"/>
        <end position="123"/>
    </location>
</feature>